<keyword evidence="3" id="KW-0645">Protease</keyword>
<organism evidence="3 4">
    <name type="scientific">Oceanithermus desulfurans NBRC 100063</name>
    <dbReference type="NCBI Taxonomy" id="1227550"/>
    <lineage>
        <taxon>Bacteria</taxon>
        <taxon>Thermotogati</taxon>
        <taxon>Deinococcota</taxon>
        <taxon>Deinococci</taxon>
        <taxon>Thermales</taxon>
        <taxon>Thermaceae</taxon>
        <taxon>Oceanithermus</taxon>
    </lineage>
</organism>
<reference evidence="3 4" key="1">
    <citation type="submission" date="2019-07" db="EMBL/GenBank/DDBJ databases">
        <title>Whole genome shotgun sequence of Oceanithermus desulfurans NBRC 100063.</title>
        <authorList>
            <person name="Hosoyama A."/>
            <person name="Uohara A."/>
            <person name="Ohji S."/>
            <person name="Ichikawa N."/>
        </authorList>
    </citation>
    <scope>NUCLEOTIDE SEQUENCE [LARGE SCALE GENOMIC DNA]</scope>
    <source>
        <strain evidence="3 4">NBRC 100063</strain>
    </source>
</reference>
<evidence type="ECO:0000259" key="2">
    <source>
        <dbReference type="Pfam" id="PF04389"/>
    </source>
</evidence>
<dbReference type="SUPFAM" id="SSF53187">
    <property type="entry name" value="Zn-dependent exopeptidases"/>
    <property type="match status" value="1"/>
</dbReference>
<feature type="transmembrane region" description="Helical" evidence="1">
    <location>
        <begin position="54"/>
        <end position="84"/>
    </location>
</feature>
<name>A0A511RJK0_9DEIN</name>
<feature type="domain" description="Peptidase M28" evidence="2">
    <location>
        <begin position="102"/>
        <end position="340"/>
    </location>
</feature>
<dbReference type="Pfam" id="PF04389">
    <property type="entry name" value="Peptidase_M28"/>
    <property type="match status" value="1"/>
</dbReference>
<dbReference type="RefSeq" id="WP_147147016.1">
    <property type="nucleotide sequence ID" value="NZ_BJXN01000007.1"/>
</dbReference>
<dbReference type="InterPro" id="IPR007484">
    <property type="entry name" value="Peptidase_M28"/>
</dbReference>
<keyword evidence="1" id="KW-0472">Membrane</keyword>
<dbReference type="OrthoDB" id="25479at2"/>
<dbReference type="GO" id="GO:0004177">
    <property type="term" value="F:aminopeptidase activity"/>
    <property type="evidence" value="ECO:0007669"/>
    <property type="project" value="UniProtKB-KW"/>
</dbReference>
<dbReference type="EMBL" id="BJXN01000007">
    <property type="protein sequence ID" value="GEM89835.1"/>
    <property type="molecule type" value="Genomic_DNA"/>
</dbReference>
<sequence length="356" mass="38683">MREVWRGLVAFEHRGTGTRLEREAAEWLAAYLEAHGFAPEVERFRAPASWGPEVLAISLALGLGGLFGWAWLAALGFYGFWAYFSGWPRPWQRLFARATSQNVLAEAGEGPRTLVLMAHYDTAKTYFAYHPARVRGFRAQFLSNAALAGLAVPLAWWGGVAGALVGAYFLAQAGLLGWRELKAPYVNGANDNASGVAVVARLFMDLARRPPAGWRVLLALTGAEETGAAGAERLLASGRVPPDAWVLNVDNVGAGTLHYATGEGMLAYYPHRGPLLAAARELEGAAPVAYRLAYFDTLPFARRGRAVLTLIRLAGGVPPNWHWPSDAPAGVRWFQVEETFAYASRLLGRLLPLKEG</sequence>
<dbReference type="Proteomes" id="UP000321827">
    <property type="component" value="Unassembled WGS sequence"/>
</dbReference>
<dbReference type="Gene3D" id="3.40.630.10">
    <property type="entry name" value="Zn peptidases"/>
    <property type="match status" value="1"/>
</dbReference>
<protein>
    <submittedName>
        <fullName evidence="3">Aminopeptidase</fullName>
    </submittedName>
</protein>
<comment type="caution">
    <text evidence="3">The sequence shown here is derived from an EMBL/GenBank/DDBJ whole genome shotgun (WGS) entry which is preliminary data.</text>
</comment>
<dbReference type="AlphaFoldDB" id="A0A511RJK0"/>
<keyword evidence="3" id="KW-0378">Hydrolase</keyword>
<keyword evidence="1" id="KW-0812">Transmembrane</keyword>
<evidence type="ECO:0000313" key="3">
    <source>
        <dbReference type="EMBL" id="GEM89835.1"/>
    </source>
</evidence>
<proteinExistence type="predicted"/>
<gene>
    <name evidence="3" type="ORF">ODE01S_12690</name>
</gene>
<keyword evidence="1" id="KW-1133">Transmembrane helix</keyword>
<accession>A0A511RJK0</accession>
<keyword evidence="3" id="KW-0031">Aminopeptidase</keyword>
<feature type="transmembrane region" description="Helical" evidence="1">
    <location>
        <begin position="145"/>
        <end position="171"/>
    </location>
</feature>
<evidence type="ECO:0000313" key="4">
    <source>
        <dbReference type="Proteomes" id="UP000321827"/>
    </source>
</evidence>
<evidence type="ECO:0000256" key="1">
    <source>
        <dbReference type="SAM" id="Phobius"/>
    </source>
</evidence>